<proteinExistence type="inferred from homology"/>
<dbReference type="InterPro" id="IPR002347">
    <property type="entry name" value="SDR_fam"/>
</dbReference>
<dbReference type="AlphaFoldDB" id="A0A161K1K0"/>
<dbReference type="EMBL" id="CZRL01000104">
    <property type="protein sequence ID" value="CUS54413.1"/>
    <property type="molecule type" value="Genomic_DNA"/>
</dbReference>
<dbReference type="GO" id="GO:0004316">
    <property type="term" value="F:3-oxoacyl-[acyl-carrier-protein] reductase (NADPH) activity"/>
    <property type="evidence" value="ECO:0007669"/>
    <property type="project" value="UniProtKB-EC"/>
</dbReference>
<reference evidence="2" key="1">
    <citation type="submission" date="2015-10" db="EMBL/GenBank/DDBJ databases">
        <authorList>
            <person name="Gilbert D.G."/>
        </authorList>
    </citation>
    <scope>NUCLEOTIDE SEQUENCE</scope>
</reference>
<evidence type="ECO:0000256" key="1">
    <source>
        <dbReference type="ARBA" id="ARBA00006484"/>
    </source>
</evidence>
<dbReference type="PRINTS" id="PR00081">
    <property type="entry name" value="GDHRDH"/>
</dbReference>
<protein>
    <submittedName>
        <fullName evidence="2">3-oxoacyl-[acyl-carrier protein] reductase</fullName>
        <ecNumber evidence="2">1.1.1.100</ecNumber>
    </submittedName>
</protein>
<accession>A0A161K1K0</accession>
<dbReference type="InterPro" id="IPR036291">
    <property type="entry name" value="NAD(P)-bd_dom_sf"/>
</dbReference>
<dbReference type="NCBIfam" id="NF005559">
    <property type="entry name" value="PRK07231.1"/>
    <property type="match status" value="1"/>
</dbReference>
<dbReference type="PRINTS" id="PR00080">
    <property type="entry name" value="SDRFAMILY"/>
</dbReference>
<comment type="similarity">
    <text evidence="1">Belongs to the short-chain dehydrogenases/reductases (SDR) family.</text>
</comment>
<gene>
    <name evidence="2" type="ORF">MGWOODY_XGa765</name>
</gene>
<dbReference type="SUPFAM" id="SSF51735">
    <property type="entry name" value="NAD(P)-binding Rossmann-fold domains"/>
    <property type="match status" value="1"/>
</dbReference>
<dbReference type="PANTHER" id="PTHR42760">
    <property type="entry name" value="SHORT-CHAIN DEHYDROGENASES/REDUCTASES FAMILY MEMBER"/>
    <property type="match status" value="1"/>
</dbReference>
<dbReference type="Pfam" id="PF13561">
    <property type="entry name" value="adh_short_C2"/>
    <property type="match status" value="1"/>
</dbReference>
<dbReference type="FunFam" id="3.40.50.720:FF:000084">
    <property type="entry name" value="Short-chain dehydrogenase reductase"/>
    <property type="match status" value="1"/>
</dbReference>
<sequence length="253" mass="26630">MRLKNKVAIVTGGASGIGAATCRLYAQEGAAGIVVADINEEAGRSVADDIVQAGGEAIFLHLDVSVESQWIDTVNAAIERYNRLDITVNNAGMSVAESRVKVEDTTVEIWNRLHAVNSTGVFLGAKHSIPPMRENGSGSIINISSIYGIVGSTGTTAYHSAKGSVRTFTKAVAIQYAPDLIRCNSVHPGFADTGMTAAVHADPEEWNKRVSQTPIGRMGTAEDIAWGCVFLGSDESSFMTGAELVIDGGMTAQ</sequence>
<dbReference type="EC" id="1.1.1.100" evidence="2"/>
<evidence type="ECO:0000313" key="2">
    <source>
        <dbReference type="EMBL" id="CUS54413.1"/>
    </source>
</evidence>
<organism evidence="2">
    <name type="scientific">hydrothermal vent metagenome</name>
    <dbReference type="NCBI Taxonomy" id="652676"/>
    <lineage>
        <taxon>unclassified sequences</taxon>
        <taxon>metagenomes</taxon>
        <taxon>ecological metagenomes</taxon>
    </lineage>
</organism>
<keyword evidence="2" id="KW-0560">Oxidoreductase</keyword>
<name>A0A161K1K0_9ZZZZ</name>
<dbReference type="Gene3D" id="3.40.50.720">
    <property type="entry name" value="NAD(P)-binding Rossmann-like Domain"/>
    <property type="match status" value="1"/>
</dbReference>